<keyword evidence="2" id="KW-1185">Reference proteome</keyword>
<dbReference type="EMBL" id="JAAARO010000012">
    <property type="protein sequence ID" value="KAF5739553.1"/>
    <property type="molecule type" value="Genomic_DNA"/>
</dbReference>
<accession>A0A7J7CZP8</accession>
<proteinExistence type="predicted"/>
<dbReference type="InParanoid" id="A0A7J7CZP8"/>
<evidence type="ECO:0000313" key="2">
    <source>
        <dbReference type="Proteomes" id="UP000593562"/>
    </source>
</evidence>
<reference evidence="1 2" key="1">
    <citation type="journal article" date="2020" name="Nat. Commun.">
        <title>Genome of Tripterygium wilfordii and identification of cytochrome P450 involved in triptolide biosynthesis.</title>
        <authorList>
            <person name="Tu L."/>
            <person name="Su P."/>
            <person name="Zhang Z."/>
            <person name="Gao L."/>
            <person name="Wang J."/>
            <person name="Hu T."/>
            <person name="Zhou J."/>
            <person name="Zhang Y."/>
            <person name="Zhao Y."/>
            <person name="Liu Y."/>
            <person name="Song Y."/>
            <person name="Tong Y."/>
            <person name="Lu Y."/>
            <person name="Yang J."/>
            <person name="Xu C."/>
            <person name="Jia M."/>
            <person name="Peters R.J."/>
            <person name="Huang L."/>
            <person name="Gao W."/>
        </authorList>
    </citation>
    <scope>NUCLEOTIDE SEQUENCE [LARGE SCALE GENOMIC DNA]</scope>
    <source>
        <strain evidence="2">cv. XIE 37</strain>
        <tissue evidence="1">Leaf</tissue>
    </source>
</reference>
<gene>
    <name evidence="1" type="ORF">HS088_TW12G00761</name>
</gene>
<protein>
    <submittedName>
        <fullName evidence="1">Uncharacterized protein</fullName>
    </submittedName>
</protein>
<evidence type="ECO:0000313" key="1">
    <source>
        <dbReference type="EMBL" id="KAF5739553.1"/>
    </source>
</evidence>
<name>A0A7J7CZP8_TRIWF</name>
<dbReference type="AlphaFoldDB" id="A0A7J7CZP8"/>
<comment type="caution">
    <text evidence="1">The sequence shown here is derived from an EMBL/GenBank/DDBJ whole genome shotgun (WGS) entry which is preliminary data.</text>
</comment>
<dbReference type="Proteomes" id="UP000593562">
    <property type="component" value="Unassembled WGS sequence"/>
</dbReference>
<organism evidence="1 2">
    <name type="scientific">Tripterygium wilfordii</name>
    <name type="common">Thunder God vine</name>
    <dbReference type="NCBI Taxonomy" id="458696"/>
    <lineage>
        <taxon>Eukaryota</taxon>
        <taxon>Viridiplantae</taxon>
        <taxon>Streptophyta</taxon>
        <taxon>Embryophyta</taxon>
        <taxon>Tracheophyta</taxon>
        <taxon>Spermatophyta</taxon>
        <taxon>Magnoliopsida</taxon>
        <taxon>eudicotyledons</taxon>
        <taxon>Gunneridae</taxon>
        <taxon>Pentapetalae</taxon>
        <taxon>rosids</taxon>
        <taxon>fabids</taxon>
        <taxon>Celastrales</taxon>
        <taxon>Celastraceae</taxon>
        <taxon>Tripterygium</taxon>
    </lineage>
</organism>
<sequence length="101" mass="11461">MHECTPELGFIIERLQVIISELDFFVADLLYSSIGESSMIQEEKLLFAAALENSANQKFVLLSDRTDMLLWLEGEDQFIFSSKCEAMGISSIVRVEDFDDS</sequence>